<dbReference type="AlphaFoldDB" id="A0A0F8ZIE6"/>
<sequence length="287" mass="33131">MDKKIESNVNFVTGDYKGICKKIAENKLAAILTNLLKKNYPVLKEIAGSGILKTDGYCTTFKSTKDFSDILKNRTQENDSILVILDVNSDRKKVMNVCIKYKDRAFTIIQDKVDDKNMNDKNISMNENTKSLLDEIIKSCDDKNFTTETNNFFKDKLKISLKTIGRCIKYLKENKYIIIEKYGQGKKIILISEDRQNRSKDRTGQKQNKVGQVIKTKDNQDIDPEPKEQDIEKEIESLKISMWKIKSVEGQLLNYETDLNHISIRSLIYQFGLSQIVESLEEFLTVN</sequence>
<comment type="caution">
    <text evidence="2">The sequence shown here is derived from an EMBL/GenBank/DDBJ whole genome shotgun (WGS) entry which is preliminary data.</text>
</comment>
<protein>
    <submittedName>
        <fullName evidence="2">Uncharacterized protein</fullName>
    </submittedName>
</protein>
<gene>
    <name evidence="2" type="ORF">LCGC14_2691500</name>
</gene>
<feature type="region of interest" description="Disordered" evidence="1">
    <location>
        <begin position="197"/>
        <end position="228"/>
    </location>
</feature>
<evidence type="ECO:0000313" key="2">
    <source>
        <dbReference type="EMBL" id="KKK93577.1"/>
    </source>
</evidence>
<reference evidence="2" key="1">
    <citation type="journal article" date="2015" name="Nature">
        <title>Complex archaea that bridge the gap between prokaryotes and eukaryotes.</title>
        <authorList>
            <person name="Spang A."/>
            <person name="Saw J.H."/>
            <person name="Jorgensen S.L."/>
            <person name="Zaremba-Niedzwiedzka K."/>
            <person name="Martijn J."/>
            <person name="Lind A.E."/>
            <person name="van Eijk R."/>
            <person name="Schleper C."/>
            <person name="Guy L."/>
            <person name="Ettema T.J."/>
        </authorList>
    </citation>
    <scope>NUCLEOTIDE SEQUENCE</scope>
</reference>
<name>A0A0F8ZIE6_9ZZZZ</name>
<feature type="compositionally biased region" description="Basic and acidic residues" evidence="1">
    <location>
        <begin position="215"/>
        <end position="228"/>
    </location>
</feature>
<feature type="non-terminal residue" evidence="2">
    <location>
        <position position="287"/>
    </location>
</feature>
<organism evidence="2">
    <name type="scientific">marine sediment metagenome</name>
    <dbReference type="NCBI Taxonomy" id="412755"/>
    <lineage>
        <taxon>unclassified sequences</taxon>
        <taxon>metagenomes</taxon>
        <taxon>ecological metagenomes</taxon>
    </lineage>
</organism>
<proteinExistence type="predicted"/>
<evidence type="ECO:0000256" key="1">
    <source>
        <dbReference type="SAM" id="MobiDB-lite"/>
    </source>
</evidence>
<dbReference type="EMBL" id="LAZR01047712">
    <property type="protein sequence ID" value="KKK93577.1"/>
    <property type="molecule type" value="Genomic_DNA"/>
</dbReference>
<accession>A0A0F8ZIE6</accession>